<evidence type="ECO:0000259" key="9">
    <source>
        <dbReference type="PROSITE" id="PS50928"/>
    </source>
</evidence>
<evidence type="ECO:0000256" key="3">
    <source>
        <dbReference type="ARBA" id="ARBA00022475"/>
    </source>
</evidence>
<feature type="transmembrane region" description="Helical" evidence="7">
    <location>
        <begin position="173"/>
        <end position="199"/>
    </location>
</feature>
<dbReference type="OrthoDB" id="5298727at2"/>
<proteinExistence type="inferred from homology"/>
<reference evidence="10" key="1">
    <citation type="submission" date="2014-04" db="EMBL/GenBank/DDBJ databases">
        <title>In planta biocontrol of soil-borne Fusarium wilt of banana through a plant endophytic bacterium, Burkholderia cenocepacia 869T2.</title>
        <authorList>
            <person name="Ho Y.-N."/>
            <person name="Chiang H.-M."/>
            <person name="Chao C.-P."/>
            <person name="Su C.-C."/>
            <person name="Hsu H.-F."/>
            <person name="Guo C.-T."/>
            <person name="Hsieh J.-L."/>
            <person name="Huang C.-C."/>
        </authorList>
    </citation>
    <scope>NUCLEOTIDE SEQUENCE [LARGE SCALE GENOMIC DNA]</scope>
    <source>
        <strain evidence="10">869T2</strain>
    </source>
</reference>
<dbReference type="PANTHER" id="PTHR30151:SF25">
    <property type="entry name" value="TAURINE TRANSPORT SYSTEM PERMEASE PROTEIN TAUC"/>
    <property type="match status" value="1"/>
</dbReference>
<feature type="transmembrane region" description="Helical" evidence="7">
    <location>
        <begin position="229"/>
        <end position="248"/>
    </location>
</feature>
<evidence type="ECO:0000256" key="1">
    <source>
        <dbReference type="ARBA" id="ARBA00004651"/>
    </source>
</evidence>
<keyword evidence="8" id="KW-0732">Signal</keyword>
<dbReference type="InterPro" id="IPR000515">
    <property type="entry name" value="MetI-like"/>
</dbReference>
<name>A0A071MQ07_9BURK</name>
<evidence type="ECO:0000313" key="10">
    <source>
        <dbReference type="EMBL" id="KEA58591.1"/>
    </source>
</evidence>
<sequence length="262" mass="27779">MTFATRAFSFAPLRRRARGLVVPALLIAAWQAASSGDAAHQYAFVPLQQVGAALVELARSGELATDLGASLRRTTLGLGFGVAAGLGFGAVLARSPLARKLAEPAFQALRYVPLLGLIPLLSLWAGTGEFAKVFIIALAAFYPMTTASFDGLRRVDPRYVELAQSYRLTRVGLWRDVLIPGALPDLFAGVLQAVPFAWITATSSELLFSTGAGIGSLMQNAQAGARADVLLVCVLGVTALAVGMSALCERIARRALRWRDHA</sequence>
<evidence type="ECO:0000256" key="8">
    <source>
        <dbReference type="SAM" id="SignalP"/>
    </source>
</evidence>
<protein>
    <submittedName>
        <fullName evidence="10">ABC transporter permease</fullName>
    </submittedName>
</protein>
<feature type="signal peptide" evidence="8">
    <location>
        <begin position="1"/>
        <end position="35"/>
    </location>
</feature>
<evidence type="ECO:0000256" key="5">
    <source>
        <dbReference type="ARBA" id="ARBA00022989"/>
    </source>
</evidence>
<keyword evidence="2 7" id="KW-0813">Transport</keyword>
<keyword evidence="3" id="KW-1003">Cell membrane</keyword>
<dbReference type="InterPro" id="IPR035906">
    <property type="entry name" value="MetI-like_sf"/>
</dbReference>
<dbReference type="EMBL" id="JJOA01000013">
    <property type="protein sequence ID" value="KEA58591.1"/>
    <property type="molecule type" value="Genomic_DNA"/>
</dbReference>
<evidence type="ECO:0000256" key="6">
    <source>
        <dbReference type="ARBA" id="ARBA00023136"/>
    </source>
</evidence>
<keyword evidence="4 7" id="KW-0812">Transmembrane</keyword>
<dbReference type="GO" id="GO:0005886">
    <property type="term" value="C:plasma membrane"/>
    <property type="evidence" value="ECO:0007669"/>
    <property type="project" value="UniProtKB-SubCell"/>
</dbReference>
<keyword evidence="6 7" id="KW-0472">Membrane</keyword>
<feature type="chain" id="PRO_5001680299" evidence="8">
    <location>
        <begin position="36"/>
        <end position="262"/>
    </location>
</feature>
<dbReference type="AlphaFoldDB" id="A0A071MQ07"/>
<evidence type="ECO:0000256" key="7">
    <source>
        <dbReference type="RuleBase" id="RU363032"/>
    </source>
</evidence>
<evidence type="ECO:0000256" key="2">
    <source>
        <dbReference type="ARBA" id="ARBA00022448"/>
    </source>
</evidence>
<dbReference type="CDD" id="cd06261">
    <property type="entry name" value="TM_PBP2"/>
    <property type="match status" value="1"/>
</dbReference>
<comment type="similarity">
    <text evidence="7">Belongs to the binding-protein-dependent transport system permease family.</text>
</comment>
<gene>
    <name evidence="10" type="ORF">DT99_15665</name>
</gene>
<comment type="caution">
    <text evidence="10">The sequence shown here is derived from an EMBL/GenBank/DDBJ whole genome shotgun (WGS) entry which is preliminary data.</text>
</comment>
<dbReference type="GO" id="GO:0055085">
    <property type="term" value="P:transmembrane transport"/>
    <property type="evidence" value="ECO:0007669"/>
    <property type="project" value="InterPro"/>
</dbReference>
<dbReference type="GO" id="GO:0010438">
    <property type="term" value="P:cellular response to sulfur starvation"/>
    <property type="evidence" value="ECO:0007669"/>
    <property type="project" value="TreeGrafter"/>
</dbReference>
<comment type="subcellular location">
    <subcellularLocation>
        <location evidence="1 7">Cell membrane</location>
        <topology evidence="1 7">Multi-pass membrane protein</topology>
    </subcellularLocation>
</comment>
<evidence type="ECO:0000256" key="4">
    <source>
        <dbReference type="ARBA" id="ARBA00022692"/>
    </source>
</evidence>
<keyword evidence="5 7" id="KW-1133">Transmembrane helix</keyword>
<dbReference type="SUPFAM" id="SSF161098">
    <property type="entry name" value="MetI-like"/>
    <property type="match status" value="1"/>
</dbReference>
<feature type="domain" description="ABC transmembrane type-1" evidence="9">
    <location>
        <begin position="67"/>
        <end position="248"/>
    </location>
</feature>
<dbReference type="Gene3D" id="1.10.3720.10">
    <property type="entry name" value="MetI-like"/>
    <property type="match status" value="1"/>
</dbReference>
<dbReference type="Pfam" id="PF00528">
    <property type="entry name" value="BPD_transp_1"/>
    <property type="match status" value="1"/>
</dbReference>
<dbReference type="PANTHER" id="PTHR30151">
    <property type="entry name" value="ALKANE SULFONATE ABC TRANSPORTER-RELATED, MEMBRANE SUBUNIT"/>
    <property type="match status" value="1"/>
</dbReference>
<organism evidence="10">
    <name type="scientific">Burkholderia cenocepacia</name>
    <dbReference type="NCBI Taxonomy" id="95486"/>
    <lineage>
        <taxon>Bacteria</taxon>
        <taxon>Pseudomonadati</taxon>
        <taxon>Pseudomonadota</taxon>
        <taxon>Betaproteobacteria</taxon>
        <taxon>Burkholderiales</taxon>
        <taxon>Burkholderiaceae</taxon>
        <taxon>Burkholderia</taxon>
        <taxon>Burkholderia cepacia complex</taxon>
    </lineage>
</organism>
<accession>A0A071MQ07</accession>
<dbReference type="PROSITE" id="PS50928">
    <property type="entry name" value="ABC_TM1"/>
    <property type="match status" value="1"/>
</dbReference>
<feature type="transmembrane region" description="Helical" evidence="7">
    <location>
        <begin position="76"/>
        <end position="97"/>
    </location>
</feature>